<dbReference type="Proteomes" id="UP000799767">
    <property type="component" value="Unassembled WGS sequence"/>
</dbReference>
<dbReference type="GeneID" id="54470338"/>
<organism evidence="1 2">
    <name type="scientific">Neohortaea acidophila</name>
    <dbReference type="NCBI Taxonomy" id="245834"/>
    <lineage>
        <taxon>Eukaryota</taxon>
        <taxon>Fungi</taxon>
        <taxon>Dikarya</taxon>
        <taxon>Ascomycota</taxon>
        <taxon>Pezizomycotina</taxon>
        <taxon>Dothideomycetes</taxon>
        <taxon>Dothideomycetidae</taxon>
        <taxon>Mycosphaerellales</taxon>
        <taxon>Teratosphaeriaceae</taxon>
        <taxon>Neohortaea</taxon>
    </lineage>
</organism>
<gene>
    <name evidence="1" type="ORF">BDY17DRAFT_123818</name>
</gene>
<sequence>MRLSQSTSHPIIYHNSRIYRRTISQWPPASYAGGGGGGGGGGGTSEHKVSHVFLLSAHASGYTISRWGRRGWRRWRRGVVLRVLLLLPGWRSSAIASGLSIRLPRRRSAVLRLLLPRRDAATRRRWRGCSVVATIVAPGRAILLLPRGRVSSLLTIGLPGRGSTGGSALPGSDVAATGSVAICAFALSSTFPANLPRRILAFSPAELVHELLIVVIHGVADAAAGWASIAPVLAPLAVGTVTRHMSGVSADSADDVGGEVTCFRAVVFAVADIAAILAGLVLVVTKGTVEGGKFAELVAFEFVLAFGDGGGLVQGQRGHVCVCRGWR</sequence>
<reference evidence="1" key="1">
    <citation type="journal article" date="2020" name="Stud. Mycol.">
        <title>101 Dothideomycetes genomes: a test case for predicting lifestyles and emergence of pathogens.</title>
        <authorList>
            <person name="Haridas S."/>
            <person name="Albert R."/>
            <person name="Binder M."/>
            <person name="Bloem J."/>
            <person name="Labutti K."/>
            <person name="Salamov A."/>
            <person name="Andreopoulos B."/>
            <person name="Baker S."/>
            <person name="Barry K."/>
            <person name="Bills G."/>
            <person name="Bluhm B."/>
            <person name="Cannon C."/>
            <person name="Castanera R."/>
            <person name="Culley D."/>
            <person name="Daum C."/>
            <person name="Ezra D."/>
            <person name="Gonzalez J."/>
            <person name="Henrissat B."/>
            <person name="Kuo A."/>
            <person name="Liang C."/>
            <person name="Lipzen A."/>
            <person name="Lutzoni F."/>
            <person name="Magnuson J."/>
            <person name="Mondo S."/>
            <person name="Nolan M."/>
            <person name="Ohm R."/>
            <person name="Pangilinan J."/>
            <person name="Park H.-J."/>
            <person name="Ramirez L."/>
            <person name="Alfaro M."/>
            <person name="Sun H."/>
            <person name="Tritt A."/>
            <person name="Yoshinaga Y."/>
            <person name="Zwiers L.-H."/>
            <person name="Turgeon B."/>
            <person name="Goodwin S."/>
            <person name="Spatafora J."/>
            <person name="Crous P."/>
            <person name="Grigoriev I."/>
        </authorList>
    </citation>
    <scope>NUCLEOTIDE SEQUENCE</scope>
    <source>
        <strain evidence="1">CBS 113389</strain>
    </source>
</reference>
<evidence type="ECO:0000313" key="1">
    <source>
        <dbReference type="EMBL" id="KAF2484203.1"/>
    </source>
</evidence>
<dbReference type="AlphaFoldDB" id="A0A6A6PXH9"/>
<keyword evidence="2" id="KW-1185">Reference proteome</keyword>
<protein>
    <submittedName>
        <fullName evidence="1">Uncharacterized protein</fullName>
    </submittedName>
</protein>
<name>A0A6A6PXH9_9PEZI</name>
<dbReference type="EMBL" id="MU001634">
    <property type="protein sequence ID" value="KAF2484203.1"/>
    <property type="molecule type" value="Genomic_DNA"/>
</dbReference>
<evidence type="ECO:0000313" key="2">
    <source>
        <dbReference type="Proteomes" id="UP000799767"/>
    </source>
</evidence>
<accession>A0A6A6PXH9</accession>
<dbReference type="RefSeq" id="XP_033590773.1">
    <property type="nucleotide sequence ID" value="XM_033729336.1"/>
</dbReference>
<proteinExistence type="predicted"/>